<dbReference type="GeneID" id="78212905"/>
<proteinExistence type="predicted"/>
<dbReference type="Proteomes" id="UP000325393">
    <property type="component" value="Chromosome"/>
</dbReference>
<evidence type="ECO:0000313" key="3">
    <source>
        <dbReference type="Proteomes" id="UP000325393"/>
    </source>
</evidence>
<protein>
    <submittedName>
        <fullName evidence="2">DUF4097 domain-containing protein</fullName>
    </submittedName>
</protein>
<organism evidence="2 3">
    <name type="scientific">Lactobacillus acetotolerans</name>
    <dbReference type="NCBI Taxonomy" id="1600"/>
    <lineage>
        <taxon>Bacteria</taxon>
        <taxon>Bacillati</taxon>
        <taxon>Bacillota</taxon>
        <taxon>Bacilli</taxon>
        <taxon>Lactobacillales</taxon>
        <taxon>Lactobacillaceae</taxon>
        <taxon>Lactobacillus</taxon>
    </lineage>
</organism>
<dbReference type="Gene3D" id="2.160.20.120">
    <property type="match status" value="1"/>
</dbReference>
<feature type="domain" description="DUF4097" evidence="1">
    <location>
        <begin position="50"/>
        <end position="215"/>
    </location>
</feature>
<dbReference type="PROSITE" id="PS51257">
    <property type="entry name" value="PROKAR_LIPOPROTEIN"/>
    <property type="match status" value="1"/>
</dbReference>
<reference evidence="2 3" key="1">
    <citation type="submission" date="2019-09" db="EMBL/GenBank/DDBJ databases">
        <title>Genome sequencing of Lactobacillus acetotolerans.</title>
        <authorList>
            <person name="Kim K."/>
        </authorList>
    </citation>
    <scope>NUCLEOTIDE SEQUENCE [LARGE SCALE GENOMIC DNA]</scope>
    <source>
        <strain evidence="2 3">LA749</strain>
    </source>
</reference>
<name>A0A5P5ZKE0_9LACO</name>
<evidence type="ECO:0000259" key="1">
    <source>
        <dbReference type="Pfam" id="PF13349"/>
    </source>
</evidence>
<evidence type="ECO:0000313" key="2">
    <source>
        <dbReference type="EMBL" id="QFG51893.1"/>
    </source>
</evidence>
<dbReference type="Pfam" id="PF13349">
    <property type="entry name" value="DUF4097"/>
    <property type="match status" value="1"/>
</dbReference>
<dbReference type="RefSeq" id="WP_056969925.1">
    <property type="nucleotide sequence ID" value="NZ_CALFMW010000031.1"/>
</dbReference>
<dbReference type="OrthoDB" id="2321102at2"/>
<gene>
    <name evidence="2" type="ORF">LA749_07885</name>
</gene>
<dbReference type="AlphaFoldDB" id="A0A5P5ZKE0"/>
<sequence length="220" mass="24259">MRKLTRKNLTIVLILIIGFALTACSIVRHNSRDESKPKVVNQTLTNRKFKSLRVRTQSSAVAVKAGKEFAVIYHGEENLKPEVDRDKDSLSIEQKPKRFHKNDSEQTIVVTVPEKLTLVKIDAQDGAVLINDLSAKSLAVGSEDSKITVNNLTTTSGTKLRTEGGNIVVRNSHFTGYQINASDGRIEIAGKGISGDFYRKRILSKNVLNARSETGSIIVK</sequence>
<accession>A0A5P5ZKE0</accession>
<dbReference type="EMBL" id="CP044496">
    <property type="protein sequence ID" value="QFG51893.1"/>
    <property type="molecule type" value="Genomic_DNA"/>
</dbReference>
<dbReference type="InterPro" id="IPR025164">
    <property type="entry name" value="Toastrack_DUF4097"/>
</dbReference>